<evidence type="ECO:0000256" key="1">
    <source>
        <dbReference type="ARBA" id="ARBA00004613"/>
    </source>
</evidence>
<dbReference type="WBParaSite" id="nRc.2.0.1.t21498-RA">
    <property type="protein sequence ID" value="nRc.2.0.1.t21498-RA"/>
    <property type="gene ID" value="nRc.2.0.1.g21498"/>
</dbReference>
<accession>A0A915J6Y3</accession>
<dbReference type="SUPFAM" id="SSF53474">
    <property type="entry name" value="alpha/beta-Hydrolases"/>
    <property type="match status" value="1"/>
</dbReference>
<dbReference type="GO" id="GO:0016042">
    <property type="term" value="P:lipid catabolic process"/>
    <property type="evidence" value="ECO:0007669"/>
    <property type="project" value="TreeGrafter"/>
</dbReference>
<sequence length="251" mass="28112">MMNINARFLQKLSLLLSIFGGTNGFLWQGDKCTTWIKTDGSGCRINSFFNFEKLAMNYKRKTTGENICCNDGTGCFSTEKDTPWECHLELPSCMDKVKPDFMVFKHDQTEQEPYQIDYFNLNSSVESLQLDDKPFFIIIHGYGRKWPLNWMFNIKDRLVKLGNNVMIVRWTGGSTDELGYFKAAANTRSVGAAVAMVAKSLQFHGRISLNRTTIIGFSLGGQTAGAAGRNLPGLRRIIGGSQSVAEVKSFD</sequence>
<evidence type="ECO:0000259" key="6">
    <source>
        <dbReference type="Pfam" id="PF00151"/>
    </source>
</evidence>
<feature type="chain" id="PRO_5037104016" evidence="5">
    <location>
        <begin position="25"/>
        <end position="251"/>
    </location>
</feature>
<dbReference type="Gene3D" id="3.40.50.1820">
    <property type="entry name" value="alpha/beta hydrolase"/>
    <property type="match status" value="1"/>
</dbReference>
<name>A0A915J6Y3_ROMCU</name>
<dbReference type="AlphaFoldDB" id="A0A915J6Y3"/>
<dbReference type="InterPro" id="IPR013818">
    <property type="entry name" value="Lipase"/>
</dbReference>
<keyword evidence="5" id="KW-0732">Signal</keyword>
<comment type="subcellular location">
    <subcellularLocation>
        <location evidence="1">Secreted</location>
    </subcellularLocation>
</comment>
<evidence type="ECO:0000256" key="4">
    <source>
        <dbReference type="RuleBase" id="RU004262"/>
    </source>
</evidence>
<evidence type="ECO:0000313" key="8">
    <source>
        <dbReference type="WBParaSite" id="nRc.2.0.1.t21498-RA"/>
    </source>
</evidence>
<feature type="signal peptide" evidence="5">
    <location>
        <begin position="1"/>
        <end position="24"/>
    </location>
</feature>
<evidence type="ECO:0000256" key="5">
    <source>
        <dbReference type="SAM" id="SignalP"/>
    </source>
</evidence>
<feature type="domain" description="Lipase" evidence="6">
    <location>
        <begin position="69"/>
        <end position="239"/>
    </location>
</feature>
<dbReference type="GO" id="GO:0005615">
    <property type="term" value="C:extracellular space"/>
    <property type="evidence" value="ECO:0007669"/>
    <property type="project" value="TreeGrafter"/>
</dbReference>
<reference evidence="8" key="1">
    <citation type="submission" date="2022-11" db="UniProtKB">
        <authorList>
            <consortium name="WormBaseParasite"/>
        </authorList>
    </citation>
    <scope>IDENTIFICATION</scope>
</reference>
<organism evidence="7 8">
    <name type="scientific">Romanomermis culicivorax</name>
    <name type="common">Nematode worm</name>
    <dbReference type="NCBI Taxonomy" id="13658"/>
    <lineage>
        <taxon>Eukaryota</taxon>
        <taxon>Metazoa</taxon>
        <taxon>Ecdysozoa</taxon>
        <taxon>Nematoda</taxon>
        <taxon>Enoplea</taxon>
        <taxon>Dorylaimia</taxon>
        <taxon>Mermithida</taxon>
        <taxon>Mermithoidea</taxon>
        <taxon>Mermithidae</taxon>
        <taxon>Romanomermis</taxon>
    </lineage>
</organism>
<keyword evidence="7" id="KW-1185">Reference proteome</keyword>
<dbReference type="GO" id="GO:0016298">
    <property type="term" value="F:lipase activity"/>
    <property type="evidence" value="ECO:0007669"/>
    <property type="project" value="InterPro"/>
</dbReference>
<proteinExistence type="inferred from homology"/>
<dbReference type="Pfam" id="PF00151">
    <property type="entry name" value="Lipase"/>
    <property type="match status" value="1"/>
</dbReference>
<dbReference type="InterPro" id="IPR000734">
    <property type="entry name" value="TAG_lipase"/>
</dbReference>
<evidence type="ECO:0000256" key="3">
    <source>
        <dbReference type="ARBA" id="ARBA00022525"/>
    </source>
</evidence>
<evidence type="ECO:0000256" key="2">
    <source>
        <dbReference type="ARBA" id="ARBA00010701"/>
    </source>
</evidence>
<comment type="similarity">
    <text evidence="2 4">Belongs to the AB hydrolase superfamily. Lipase family.</text>
</comment>
<protein>
    <submittedName>
        <fullName evidence="8">Lipase domain-containing protein</fullName>
    </submittedName>
</protein>
<dbReference type="InterPro" id="IPR029058">
    <property type="entry name" value="AB_hydrolase_fold"/>
</dbReference>
<dbReference type="PANTHER" id="PTHR11610">
    <property type="entry name" value="LIPASE"/>
    <property type="match status" value="1"/>
</dbReference>
<keyword evidence="3" id="KW-0964">Secreted</keyword>
<evidence type="ECO:0000313" key="7">
    <source>
        <dbReference type="Proteomes" id="UP000887565"/>
    </source>
</evidence>
<dbReference type="Proteomes" id="UP000887565">
    <property type="component" value="Unplaced"/>
</dbReference>
<dbReference type="PANTHER" id="PTHR11610:SF173">
    <property type="entry name" value="LIPASE DOMAIN-CONTAINING PROTEIN-RELATED"/>
    <property type="match status" value="1"/>
</dbReference>